<accession>A0A495J4T5</accession>
<keyword evidence="2" id="KW-1185">Reference proteome</keyword>
<protein>
    <submittedName>
        <fullName evidence="1">Uncharacterized protein</fullName>
    </submittedName>
</protein>
<proteinExistence type="predicted"/>
<evidence type="ECO:0000313" key="2">
    <source>
        <dbReference type="Proteomes" id="UP000268007"/>
    </source>
</evidence>
<organism evidence="1 2">
    <name type="scientific">Mucilaginibacter gracilis</name>
    <dbReference type="NCBI Taxonomy" id="423350"/>
    <lineage>
        <taxon>Bacteria</taxon>
        <taxon>Pseudomonadati</taxon>
        <taxon>Bacteroidota</taxon>
        <taxon>Sphingobacteriia</taxon>
        <taxon>Sphingobacteriales</taxon>
        <taxon>Sphingobacteriaceae</taxon>
        <taxon>Mucilaginibacter</taxon>
    </lineage>
</organism>
<dbReference type="Proteomes" id="UP000268007">
    <property type="component" value="Unassembled WGS sequence"/>
</dbReference>
<gene>
    <name evidence="1" type="ORF">BDD43_4206</name>
</gene>
<sequence length="78" mass="8853">MSVNDYDHELHEAIQDLLDEGLIEKGTPAYGISQKVIDEGYDCLSSKQRFVYDTVVVPALQKRGEQIEVIQRINSMPD</sequence>
<dbReference type="RefSeq" id="WP_121199424.1">
    <property type="nucleotide sequence ID" value="NZ_RBKU01000001.1"/>
</dbReference>
<comment type="caution">
    <text evidence="1">The sequence shown here is derived from an EMBL/GenBank/DDBJ whole genome shotgun (WGS) entry which is preliminary data.</text>
</comment>
<dbReference type="AlphaFoldDB" id="A0A495J4T5"/>
<name>A0A495J4T5_9SPHI</name>
<evidence type="ECO:0000313" key="1">
    <source>
        <dbReference type="EMBL" id="RKR83990.1"/>
    </source>
</evidence>
<dbReference type="OrthoDB" id="6057991at2"/>
<reference evidence="1 2" key="1">
    <citation type="submission" date="2018-10" db="EMBL/GenBank/DDBJ databases">
        <title>Genomic Encyclopedia of Archaeal and Bacterial Type Strains, Phase II (KMG-II): from individual species to whole genera.</title>
        <authorList>
            <person name="Goeker M."/>
        </authorList>
    </citation>
    <scope>NUCLEOTIDE SEQUENCE [LARGE SCALE GENOMIC DNA]</scope>
    <source>
        <strain evidence="1 2">DSM 18602</strain>
    </source>
</reference>
<dbReference type="EMBL" id="RBKU01000001">
    <property type="protein sequence ID" value="RKR83990.1"/>
    <property type="molecule type" value="Genomic_DNA"/>
</dbReference>